<keyword evidence="1" id="KW-1133">Transmembrane helix</keyword>
<dbReference type="Pfam" id="PF07098">
    <property type="entry name" value="DUF1360"/>
    <property type="match status" value="1"/>
</dbReference>
<sequence length="176" mass="18599">MTDVLPSARAAASRVAERYARSADDDRPLRGYLTLMGLYGGTVAGLTGLAAVLGRKAPQKVSAGDVALLTAATYKLSRILTKDAITSPLRAPFTQFTEPVGEGEVNEEPAHHDPFRHAAGELVNCPFCTSMWVATAFSAGMVLAPGFTRMATTALTAVAGSDLLHFAYTAVREKVE</sequence>
<dbReference type="EMBL" id="BAAAYN010000063">
    <property type="protein sequence ID" value="GAA3397070.1"/>
    <property type="molecule type" value="Genomic_DNA"/>
</dbReference>
<evidence type="ECO:0000313" key="3">
    <source>
        <dbReference type="Proteomes" id="UP001501676"/>
    </source>
</evidence>
<name>A0ABP6TB18_9ACTN</name>
<gene>
    <name evidence="2" type="ORF">GCM10020369_75970</name>
</gene>
<accession>A0ABP6TB18</accession>
<organism evidence="2 3">
    <name type="scientific">Cryptosporangium minutisporangium</name>
    <dbReference type="NCBI Taxonomy" id="113569"/>
    <lineage>
        <taxon>Bacteria</taxon>
        <taxon>Bacillati</taxon>
        <taxon>Actinomycetota</taxon>
        <taxon>Actinomycetes</taxon>
        <taxon>Cryptosporangiales</taxon>
        <taxon>Cryptosporangiaceae</taxon>
        <taxon>Cryptosporangium</taxon>
    </lineage>
</organism>
<reference evidence="3" key="1">
    <citation type="journal article" date="2019" name="Int. J. Syst. Evol. Microbiol.">
        <title>The Global Catalogue of Microorganisms (GCM) 10K type strain sequencing project: providing services to taxonomists for standard genome sequencing and annotation.</title>
        <authorList>
            <consortium name="The Broad Institute Genomics Platform"/>
            <consortium name="The Broad Institute Genome Sequencing Center for Infectious Disease"/>
            <person name="Wu L."/>
            <person name="Ma J."/>
        </authorList>
    </citation>
    <scope>NUCLEOTIDE SEQUENCE [LARGE SCALE GENOMIC DNA]</scope>
    <source>
        <strain evidence="3">JCM 9458</strain>
    </source>
</reference>
<protein>
    <submittedName>
        <fullName evidence="2">DUF1360 domain-containing protein</fullName>
    </submittedName>
</protein>
<evidence type="ECO:0000313" key="2">
    <source>
        <dbReference type="EMBL" id="GAA3397070.1"/>
    </source>
</evidence>
<dbReference type="RefSeq" id="WP_345733160.1">
    <property type="nucleotide sequence ID" value="NZ_BAAAYN010000063.1"/>
</dbReference>
<proteinExistence type="predicted"/>
<keyword evidence="1" id="KW-0812">Transmembrane</keyword>
<dbReference type="Proteomes" id="UP001501676">
    <property type="component" value="Unassembled WGS sequence"/>
</dbReference>
<keyword evidence="3" id="KW-1185">Reference proteome</keyword>
<dbReference type="InterPro" id="IPR010773">
    <property type="entry name" value="Mycophage_PG1_Gp7"/>
</dbReference>
<comment type="caution">
    <text evidence="2">The sequence shown here is derived from an EMBL/GenBank/DDBJ whole genome shotgun (WGS) entry which is preliminary data.</text>
</comment>
<evidence type="ECO:0000256" key="1">
    <source>
        <dbReference type="SAM" id="Phobius"/>
    </source>
</evidence>
<keyword evidence="1" id="KW-0472">Membrane</keyword>
<feature type="transmembrane region" description="Helical" evidence="1">
    <location>
        <begin position="32"/>
        <end position="53"/>
    </location>
</feature>